<proteinExistence type="inferred from homology"/>
<dbReference type="PANTHER" id="PTHR43668">
    <property type="entry name" value="ALLANTOINASE"/>
    <property type="match status" value="1"/>
</dbReference>
<dbReference type="Pfam" id="PF01979">
    <property type="entry name" value="Amidohydro_1"/>
    <property type="match status" value="1"/>
</dbReference>
<dbReference type="GO" id="GO:0050897">
    <property type="term" value="F:cobalt ion binding"/>
    <property type="evidence" value="ECO:0007669"/>
    <property type="project" value="InterPro"/>
</dbReference>
<reference evidence="10 11" key="2">
    <citation type="submission" date="2013-04" db="EMBL/GenBank/DDBJ databases">
        <title>The Genome Sequence of Bilophila wadsworthia 3_1_6.</title>
        <authorList>
            <consortium name="The Broad Institute Genomics Platform"/>
            <person name="Earl A."/>
            <person name="Ward D."/>
            <person name="Feldgarden M."/>
            <person name="Gevers D."/>
            <person name="Sibley C."/>
            <person name="Strauss J."/>
            <person name="Allen-Vercoe E."/>
            <person name="Walker B."/>
            <person name="Young S."/>
            <person name="Zeng Q."/>
            <person name="Gargeya S."/>
            <person name="Fitzgerald M."/>
            <person name="Haas B."/>
            <person name="Abouelleil A."/>
            <person name="Allen A.W."/>
            <person name="Alvarado L."/>
            <person name="Arachchi H.M."/>
            <person name="Berlin A.M."/>
            <person name="Chapman S.B."/>
            <person name="Gainer-Dewar J."/>
            <person name="Goldberg J."/>
            <person name="Griggs A."/>
            <person name="Gujja S."/>
            <person name="Hansen M."/>
            <person name="Howarth C."/>
            <person name="Imamovic A."/>
            <person name="Ireland A."/>
            <person name="Larimer J."/>
            <person name="McCowan C."/>
            <person name="Murphy C."/>
            <person name="Pearson M."/>
            <person name="Poon T.W."/>
            <person name="Priest M."/>
            <person name="Roberts A."/>
            <person name="Saif S."/>
            <person name="Shea T."/>
            <person name="Sisk P."/>
            <person name="Sykes S."/>
            <person name="Wortman J."/>
            <person name="Nusbaum C."/>
            <person name="Birren B."/>
        </authorList>
    </citation>
    <scope>NUCLEOTIDE SEQUENCE [LARGE SCALE GENOMIC DNA]</scope>
    <source>
        <strain evidence="10 11">3_1_6</strain>
    </source>
</reference>
<dbReference type="InterPro" id="IPR011059">
    <property type="entry name" value="Metal-dep_hydrolase_composite"/>
</dbReference>
<protein>
    <recommendedName>
        <fullName evidence="5">allantoinase</fullName>
        <ecNumber evidence="5">3.5.2.5</ecNumber>
    </recommendedName>
</protein>
<comment type="pathway">
    <text evidence="2">Nitrogen metabolism; (S)-allantoin degradation; allantoate from (S)-allantoin: step 1/1.</text>
</comment>
<reference evidence="10 11" key="1">
    <citation type="submission" date="2010-10" db="EMBL/GenBank/DDBJ databases">
        <authorList>
            <consortium name="The Broad Institute Genome Sequencing Platform"/>
            <person name="Ward D."/>
            <person name="Earl A."/>
            <person name="Feldgarden M."/>
            <person name="Young S.K."/>
            <person name="Gargeya S."/>
            <person name="Zeng Q."/>
            <person name="Alvarado L."/>
            <person name="Berlin A."/>
            <person name="Bochicchio J."/>
            <person name="Chapman S.B."/>
            <person name="Chen Z."/>
            <person name="Freedman E."/>
            <person name="Gellesch M."/>
            <person name="Goldberg J."/>
            <person name="Griggs A."/>
            <person name="Gujja S."/>
            <person name="Heilman E."/>
            <person name="Heiman D."/>
            <person name="Howarth C."/>
            <person name="Mehta T."/>
            <person name="Neiman D."/>
            <person name="Pearson M."/>
            <person name="Roberts A."/>
            <person name="Saif S."/>
            <person name="Shea T."/>
            <person name="Shenoy N."/>
            <person name="Sisk P."/>
            <person name="Stolte C."/>
            <person name="Sykes S."/>
            <person name="White J."/>
            <person name="Yandava C."/>
            <person name="Allen-Vercoe E."/>
            <person name="Sibley C."/>
            <person name="Ambrose C.E."/>
            <person name="Strauss J."/>
            <person name="Daigneault M."/>
            <person name="Haas B."/>
            <person name="Nusbaum C."/>
            <person name="Birren B."/>
        </authorList>
    </citation>
    <scope>NUCLEOTIDE SEQUENCE [LARGE SCALE GENOMIC DNA]</scope>
    <source>
        <strain evidence="10 11">3_1_6</strain>
    </source>
</reference>
<dbReference type="NCBIfam" id="TIGR03178">
    <property type="entry name" value="allantoinase"/>
    <property type="match status" value="1"/>
</dbReference>
<dbReference type="InterPro" id="IPR006680">
    <property type="entry name" value="Amidohydro-rel"/>
</dbReference>
<evidence type="ECO:0000256" key="2">
    <source>
        <dbReference type="ARBA" id="ARBA00004968"/>
    </source>
</evidence>
<dbReference type="RefSeq" id="WP_005026439.1">
    <property type="nucleotide sequence ID" value="NZ_KE150238.1"/>
</dbReference>
<keyword evidence="8" id="KW-0862">Zinc</keyword>
<dbReference type="GeneID" id="78086469"/>
<dbReference type="SUPFAM" id="SSF51338">
    <property type="entry name" value="Composite domain of metallo-dependent hydrolases"/>
    <property type="match status" value="1"/>
</dbReference>
<keyword evidence="7" id="KW-0378">Hydrolase</keyword>
<comment type="cofactor">
    <cofactor evidence="1">
        <name>Zn(2+)</name>
        <dbReference type="ChEBI" id="CHEBI:29105"/>
    </cofactor>
</comment>
<dbReference type="Proteomes" id="UP000006034">
    <property type="component" value="Unassembled WGS sequence"/>
</dbReference>
<organism evidence="10 11">
    <name type="scientific">Bilophila wadsworthia (strain 3_1_6)</name>
    <dbReference type="NCBI Taxonomy" id="563192"/>
    <lineage>
        <taxon>Bacteria</taxon>
        <taxon>Pseudomonadati</taxon>
        <taxon>Thermodesulfobacteriota</taxon>
        <taxon>Desulfovibrionia</taxon>
        <taxon>Desulfovibrionales</taxon>
        <taxon>Desulfovibrionaceae</taxon>
        <taxon>Bilophila</taxon>
    </lineage>
</organism>
<dbReference type="PANTHER" id="PTHR43668:SF2">
    <property type="entry name" value="ALLANTOINASE"/>
    <property type="match status" value="1"/>
</dbReference>
<dbReference type="Gene3D" id="2.30.40.10">
    <property type="entry name" value="Urease, subunit C, domain 1"/>
    <property type="match status" value="1"/>
</dbReference>
<dbReference type="AlphaFoldDB" id="E5Y578"/>
<evidence type="ECO:0000256" key="4">
    <source>
        <dbReference type="ARBA" id="ARBA00011881"/>
    </source>
</evidence>
<dbReference type="InterPro" id="IPR032466">
    <property type="entry name" value="Metal_Hydrolase"/>
</dbReference>
<dbReference type="HOGENOM" id="CLU_015572_4_2_7"/>
<gene>
    <name evidence="10" type="ORF">HMPREF0179_01341</name>
</gene>
<feature type="domain" description="Amidohydrolase-related" evidence="9">
    <location>
        <begin position="50"/>
        <end position="429"/>
    </location>
</feature>
<dbReference type="SUPFAM" id="SSF51556">
    <property type="entry name" value="Metallo-dependent hydrolases"/>
    <property type="match status" value="1"/>
</dbReference>
<dbReference type="GO" id="GO:0008270">
    <property type="term" value="F:zinc ion binding"/>
    <property type="evidence" value="ECO:0007669"/>
    <property type="project" value="InterPro"/>
</dbReference>
<dbReference type="EC" id="3.5.2.5" evidence="5"/>
<dbReference type="GO" id="GO:0005737">
    <property type="term" value="C:cytoplasm"/>
    <property type="evidence" value="ECO:0007669"/>
    <property type="project" value="TreeGrafter"/>
</dbReference>
<evidence type="ECO:0000256" key="6">
    <source>
        <dbReference type="ARBA" id="ARBA00022723"/>
    </source>
</evidence>
<dbReference type="GO" id="GO:0006145">
    <property type="term" value="P:purine nucleobase catabolic process"/>
    <property type="evidence" value="ECO:0007669"/>
    <property type="project" value="TreeGrafter"/>
</dbReference>
<evidence type="ECO:0000256" key="8">
    <source>
        <dbReference type="ARBA" id="ARBA00022833"/>
    </source>
</evidence>
<keyword evidence="11" id="KW-1185">Reference proteome</keyword>
<dbReference type="STRING" id="563192.HMPREF0179_01341"/>
<dbReference type="InterPro" id="IPR017593">
    <property type="entry name" value="Allantoinase"/>
</dbReference>
<dbReference type="OrthoDB" id="9803027at2"/>
<evidence type="ECO:0000313" key="10">
    <source>
        <dbReference type="EMBL" id="EFV44845.1"/>
    </source>
</evidence>
<evidence type="ECO:0000256" key="3">
    <source>
        <dbReference type="ARBA" id="ARBA00010368"/>
    </source>
</evidence>
<dbReference type="Gene3D" id="3.20.20.140">
    <property type="entry name" value="Metal-dependent hydrolases"/>
    <property type="match status" value="1"/>
</dbReference>
<sequence>MFDLAIRNGMLVTADRVFGGHLYVRNGKIAAISDDGTLPAREELDAAGLYVLPGMLDCHAHINDPGFTWREDLPHASEAAAVGGVTTLIDMPLQNTPPLTSADAFANKLAVFEGRSLVDYALWGGLVTDNTAELAGMDAAGAVGFKAFIAPVSLGYSSVDMGLAREALFRIKAFGGLAGFHCEDHALICAGEAKAKAGGGTRRAFLDSRPVVAEVIATANVIELARETGARVHICHVSHPRVAELVRRAQADGLSVTGETCPHYLVFTEENLLSCGTVFKCAPPLRTAEARDGLWEYVLDGTLSCIGSDHSPSRPDEKDEAVHGVMGAWGGLSGLQSLVQVMFDQAVTRRGCSPSLLARFASSAARVFGLDGRKGALGVGLDADAVLIDPGRAWTITAHSLRYLNPFSAFEGLEGVGLPVCTVVRGRVVAREGNVLAPFGHGLFQPRKP</sequence>
<dbReference type="GO" id="GO:0004038">
    <property type="term" value="F:allantoinase activity"/>
    <property type="evidence" value="ECO:0007669"/>
    <property type="project" value="UniProtKB-EC"/>
</dbReference>
<comment type="subunit">
    <text evidence="4">Homotetramer.</text>
</comment>
<comment type="caution">
    <text evidence="10">The sequence shown here is derived from an EMBL/GenBank/DDBJ whole genome shotgun (WGS) entry which is preliminary data.</text>
</comment>
<evidence type="ECO:0000256" key="1">
    <source>
        <dbReference type="ARBA" id="ARBA00001947"/>
    </source>
</evidence>
<keyword evidence="6" id="KW-0479">Metal-binding</keyword>
<dbReference type="eggNOG" id="COG0044">
    <property type="taxonomic scope" value="Bacteria"/>
</dbReference>
<accession>E5Y578</accession>
<evidence type="ECO:0000313" key="11">
    <source>
        <dbReference type="Proteomes" id="UP000006034"/>
    </source>
</evidence>
<dbReference type="EMBL" id="ADCP02000001">
    <property type="protein sequence ID" value="EFV44845.1"/>
    <property type="molecule type" value="Genomic_DNA"/>
</dbReference>
<name>E5Y578_BILW3</name>
<evidence type="ECO:0000259" key="9">
    <source>
        <dbReference type="Pfam" id="PF01979"/>
    </source>
</evidence>
<dbReference type="InterPro" id="IPR050138">
    <property type="entry name" value="DHOase/Allantoinase_Hydrolase"/>
</dbReference>
<dbReference type="GO" id="GO:0000256">
    <property type="term" value="P:allantoin catabolic process"/>
    <property type="evidence" value="ECO:0007669"/>
    <property type="project" value="InterPro"/>
</dbReference>
<comment type="similarity">
    <text evidence="3">Belongs to the metallo-dependent hydrolases superfamily. Allantoinase family.</text>
</comment>
<evidence type="ECO:0000256" key="5">
    <source>
        <dbReference type="ARBA" id="ARBA00012863"/>
    </source>
</evidence>
<evidence type="ECO:0000256" key="7">
    <source>
        <dbReference type="ARBA" id="ARBA00022801"/>
    </source>
</evidence>